<protein>
    <submittedName>
        <fullName evidence="2">Uncharacterized protein</fullName>
    </submittedName>
</protein>
<keyword evidence="1" id="KW-0472">Membrane</keyword>
<sequence length="87" mass="10126">MKNSYMDHIDILVIIFSFVIGLLATNGYKAQIVRAIDVLFYGPFLIYVGSQCDNIYTRYFLFVMGATTISYNLKNFIKIWKDHKKSD</sequence>
<organism evidence="2">
    <name type="scientific">Klosneuvirus KNV1</name>
    <dbReference type="NCBI Taxonomy" id="1977640"/>
    <lineage>
        <taxon>Viruses</taxon>
        <taxon>Varidnaviria</taxon>
        <taxon>Bamfordvirae</taxon>
        <taxon>Nucleocytoviricota</taxon>
        <taxon>Megaviricetes</taxon>
        <taxon>Imitervirales</taxon>
        <taxon>Mimiviridae</taxon>
        <taxon>Klosneuvirinae</taxon>
        <taxon>Klosneuvirus</taxon>
    </lineage>
</organism>
<dbReference type="EMBL" id="KY684113">
    <property type="protein sequence ID" value="ARF12535.1"/>
    <property type="molecule type" value="Genomic_DNA"/>
</dbReference>
<evidence type="ECO:0000256" key="1">
    <source>
        <dbReference type="SAM" id="Phobius"/>
    </source>
</evidence>
<gene>
    <name evidence="2" type="ORF">Klosneuvirus_6_97</name>
</gene>
<evidence type="ECO:0000313" key="2">
    <source>
        <dbReference type="EMBL" id="ARF12535.1"/>
    </source>
</evidence>
<proteinExistence type="predicted"/>
<accession>A0A1V0SLB9</accession>
<feature type="transmembrane region" description="Helical" evidence="1">
    <location>
        <begin position="59"/>
        <end position="77"/>
    </location>
</feature>
<reference evidence="2" key="1">
    <citation type="journal article" date="2017" name="Science">
        <title>Giant viruses with an expanded complement of translation system components.</title>
        <authorList>
            <person name="Schulz F."/>
            <person name="Yutin N."/>
            <person name="Ivanova N.N."/>
            <person name="Ortega D.R."/>
            <person name="Lee T.K."/>
            <person name="Vierheilig J."/>
            <person name="Daims H."/>
            <person name="Horn M."/>
            <person name="Wagner M."/>
            <person name="Jensen G.J."/>
            <person name="Kyrpides N.C."/>
            <person name="Koonin E.V."/>
            <person name="Woyke T."/>
        </authorList>
    </citation>
    <scope>NUCLEOTIDE SEQUENCE</scope>
    <source>
        <strain evidence="2">KNV1</strain>
    </source>
</reference>
<name>A0A1V0SLB9_9VIRU</name>
<keyword evidence="1" id="KW-0812">Transmembrane</keyword>
<keyword evidence="1" id="KW-1133">Transmembrane helix</keyword>